<gene>
    <name evidence="4" type="ordered locus">Ngar_c35010</name>
</gene>
<keyword evidence="5" id="KW-1185">Reference proteome</keyword>
<reference evidence="4 5" key="1">
    <citation type="journal article" date="2012" name="Environ. Microbiol.">
        <title>The genome of the ammonia-oxidizing Candidatus Nitrososphaera gargensis: insights into metabolic versatility and environmental adaptations.</title>
        <authorList>
            <person name="Spang A."/>
            <person name="Poehlein A."/>
            <person name="Offre P."/>
            <person name="Zumbragel S."/>
            <person name="Haider S."/>
            <person name="Rychlik N."/>
            <person name="Nowka B."/>
            <person name="Schmeisser C."/>
            <person name="Lebedeva E.V."/>
            <person name="Rattei T."/>
            <person name="Bohm C."/>
            <person name="Schmid M."/>
            <person name="Galushko A."/>
            <person name="Hatzenpichler R."/>
            <person name="Weinmaier T."/>
            <person name="Daniel R."/>
            <person name="Schleper C."/>
            <person name="Spieck E."/>
            <person name="Streit W."/>
            <person name="Wagner M."/>
        </authorList>
    </citation>
    <scope>NUCLEOTIDE SEQUENCE [LARGE SCALE GENOMIC DNA]</scope>
    <source>
        <strain evidence="5">Ga9.2</strain>
    </source>
</reference>
<evidence type="ECO:0000313" key="5">
    <source>
        <dbReference type="Proteomes" id="UP000008037"/>
    </source>
</evidence>
<evidence type="ECO:0000256" key="1">
    <source>
        <dbReference type="ARBA" id="ARBA00022603"/>
    </source>
</evidence>
<organism evidence="4 5">
    <name type="scientific">Nitrososphaera gargensis (strain Ga9.2)</name>
    <dbReference type="NCBI Taxonomy" id="1237085"/>
    <lineage>
        <taxon>Archaea</taxon>
        <taxon>Nitrososphaerota</taxon>
        <taxon>Nitrososphaeria</taxon>
        <taxon>Nitrososphaerales</taxon>
        <taxon>Nitrososphaeraceae</taxon>
        <taxon>Nitrososphaera</taxon>
    </lineage>
</organism>
<dbReference type="AlphaFoldDB" id="K0IP31"/>
<proteinExistence type="predicted"/>
<dbReference type="REBASE" id="55345">
    <property type="entry name" value="M.Nga92ORF35000P"/>
</dbReference>
<protein>
    <submittedName>
        <fullName evidence="4">Putative DNA methylase N-4/N-6</fullName>
    </submittedName>
</protein>
<dbReference type="GO" id="GO:0008170">
    <property type="term" value="F:N-methyltransferase activity"/>
    <property type="evidence" value="ECO:0007669"/>
    <property type="project" value="InterPro"/>
</dbReference>
<sequence>MLIMMATRLIELHCVLKPTGSLWLHCDPNSSHYLKLMLDGIFEPHNFRNEIIWRRSHPKGHAFTRFASNHDTLH</sequence>
<dbReference type="BioCyc" id="CNIT1237085:G1324-3502-MONOMER"/>
<dbReference type="Proteomes" id="UP000008037">
    <property type="component" value="Chromosome"/>
</dbReference>
<dbReference type="GO" id="GO:0003677">
    <property type="term" value="F:DNA binding"/>
    <property type="evidence" value="ECO:0007669"/>
    <property type="project" value="InterPro"/>
</dbReference>
<evidence type="ECO:0000256" key="2">
    <source>
        <dbReference type="ARBA" id="ARBA00022679"/>
    </source>
</evidence>
<dbReference type="InterPro" id="IPR029063">
    <property type="entry name" value="SAM-dependent_MTases_sf"/>
</dbReference>
<accession>K0IP31</accession>
<dbReference type="InterPro" id="IPR002941">
    <property type="entry name" value="DNA_methylase_N4/N6"/>
</dbReference>
<dbReference type="KEGG" id="nga:Ngar_c35010"/>
<dbReference type="Pfam" id="PF01555">
    <property type="entry name" value="N6_N4_Mtase"/>
    <property type="match status" value="1"/>
</dbReference>
<dbReference type="SUPFAM" id="SSF53335">
    <property type="entry name" value="S-adenosyl-L-methionine-dependent methyltransferases"/>
    <property type="match status" value="1"/>
</dbReference>
<dbReference type="GO" id="GO:0032259">
    <property type="term" value="P:methylation"/>
    <property type="evidence" value="ECO:0007669"/>
    <property type="project" value="UniProtKB-KW"/>
</dbReference>
<name>K0IP31_NITGG</name>
<keyword evidence="1 4" id="KW-0489">Methyltransferase</keyword>
<dbReference type="EMBL" id="CP002408">
    <property type="protein sequence ID" value="AFU60414.1"/>
    <property type="molecule type" value="Genomic_DNA"/>
</dbReference>
<evidence type="ECO:0000259" key="3">
    <source>
        <dbReference type="Pfam" id="PF01555"/>
    </source>
</evidence>
<feature type="domain" description="DNA methylase N-4/N-6" evidence="3">
    <location>
        <begin position="5"/>
        <end position="72"/>
    </location>
</feature>
<keyword evidence="2" id="KW-0808">Transferase</keyword>
<dbReference type="HOGENOM" id="CLU_2679067_0_0_2"/>
<evidence type="ECO:0000313" key="4">
    <source>
        <dbReference type="EMBL" id="AFU60414.1"/>
    </source>
</evidence>
<dbReference type="Gene3D" id="3.40.50.150">
    <property type="entry name" value="Vaccinia Virus protein VP39"/>
    <property type="match status" value="1"/>
</dbReference>
<dbReference type="STRING" id="1237085.Ngar_c35010"/>
<dbReference type="InParanoid" id="K0IP31"/>